<dbReference type="GO" id="GO:0030170">
    <property type="term" value="F:pyridoxal phosphate binding"/>
    <property type="evidence" value="ECO:0007669"/>
    <property type="project" value="InterPro"/>
</dbReference>
<dbReference type="Gene3D" id="3.90.1150.10">
    <property type="entry name" value="Aspartate Aminotransferase, domain 1"/>
    <property type="match status" value="1"/>
</dbReference>
<evidence type="ECO:0000256" key="2">
    <source>
        <dbReference type="ARBA" id="ARBA00007441"/>
    </source>
</evidence>
<keyword evidence="6" id="KW-0663">Pyridoxal phosphate</keyword>
<evidence type="ECO:0000256" key="8">
    <source>
        <dbReference type="RuleBase" id="RU000480"/>
    </source>
</evidence>
<dbReference type="InterPro" id="IPR004838">
    <property type="entry name" value="NHTrfase_class1_PyrdxlP-BS"/>
</dbReference>
<dbReference type="SUPFAM" id="SSF53383">
    <property type="entry name" value="PLP-dependent transferases"/>
    <property type="match status" value="1"/>
</dbReference>
<comment type="cofactor">
    <cofactor evidence="1">
        <name>pyridoxal 5'-phosphate</name>
        <dbReference type="ChEBI" id="CHEBI:597326"/>
    </cofactor>
</comment>
<dbReference type="FunFam" id="3.40.640.10:FF:000066">
    <property type="entry name" value="Aspartate aminotransferase"/>
    <property type="match status" value="1"/>
</dbReference>
<dbReference type="PhylomeDB" id="A0A0D2W1N0"/>
<dbReference type="GO" id="GO:0005739">
    <property type="term" value="C:mitochondrion"/>
    <property type="evidence" value="ECO:0007669"/>
    <property type="project" value="TreeGrafter"/>
</dbReference>
<dbReference type="InterPro" id="IPR015424">
    <property type="entry name" value="PyrdxlP-dep_Trfase"/>
</dbReference>
<feature type="domain" description="Aminotransferase class I/classII large" evidence="9">
    <location>
        <begin position="50"/>
        <end position="412"/>
    </location>
</feature>
<evidence type="ECO:0000256" key="7">
    <source>
        <dbReference type="ARBA" id="ARBA00049185"/>
    </source>
</evidence>
<dbReference type="PANTHER" id="PTHR11879:SF22">
    <property type="entry name" value="ASPARTATE AMINOTRANSFERASE, MITOCHONDRIAL"/>
    <property type="match status" value="1"/>
</dbReference>
<dbReference type="PANTHER" id="PTHR11879">
    <property type="entry name" value="ASPARTATE AMINOTRANSFERASE"/>
    <property type="match status" value="1"/>
</dbReference>
<dbReference type="GO" id="GO:0004069">
    <property type="term" value="F:L-aspartate:2-oxoglutarate aminotransferase activity"/>
    <property type="evidence" value="ECO:0007669"/>
    <property type="project" value="UniProtKB-EC"/>
</dbReference>
<protein>
    <recommendedName>
        <fullName evidence="8">Aspartate aminotransferase</fullName>
        <ecNumber evidence="8">2.6.1.1</ecNumber>
    </recommendedName>
</protein>
<evidence type="ECO:0000256" key="4">
    <source>
        <dbReference type="ARBA" id="ARBA00022576"/>
    </source>
</evidence>
<evidence type="ECO:0000256" key="5">
    <source>
        <dbReference type="ARBA" id="ARBA00022679"/>
    </source>
</evidence>
<dbReference type="InterPro" id="IPR000796">
    <property type="entry name" value="Asp_trans"/>
</dbReference>
<organism evidence="10 11">
    <name type="scientific">Capsaspora owczarzaki (strain ATCC 30864)</name>
    <dbReference type="NCBI Taxonomy" id="595528"/>
    <lineage>
        <taxon>Eukaryota</taxon>
        <taxon>Filasterea</taxon>
        <taxon>Capsaspora</taxon>
    </lineage>
</organism>
<dbReference type="NCBIfam" id="NF006719">
    <property type="entry name" value="PRK09257.1"/>
    <property type="match status" value="1"/>
</dbReference>
<evidence type="ECO:0000256" key="1">
    <source>
        <dbReference type="ARBA" id="ARBA00001933"/>
    </source>
</evidence>
<dbReference type="InterPro" id="IPR015421">
    <property type="entry name" value="PyrdxlP-dep_Trfase_major"/>
</dbReference>
<accession>A0A0D2W1N0</accession>
<dbReference type="AlphaFoldDB" id="A0A0D2W1N0"/>
<evidence type="ECO:0000256" key="6">
    <source>
        <dbReference type="ARBA" id="ARBA00022898"/>
    </source>
</evidence>
<evidence type="ECO:0000256" key="3">
    <source>
        <dbReference type="ARBA" id="ARBA00011738"/>
    </source>
</evidence>
<dbReference type="InterPro" id="IPR015422">
    <property type="entry name" value="PyrdxlP-dep_Trfase_small"/>
</dbReference>
<dbReference type="Pfam" id="PF00155">
    <property type="entry name" value="Aminotran_1_2"/>
    <property type="match status" value="1"/>
</dbReference>
<gene>
    <name evidence="10" type="ORF">CAOG_008228</name>
</gene>
<dbReference type="PRINTS" id="PR00799">
    <property type="entry name" value="TRANSAMINASE"/>
</dbReference>
<comment type="subunit">
    <text evidence="3 8">Homodimer.</text>
</comment>
<comment type="miscellaneous">
    <text evidence="8">In eukaryotes there are cytoplasmic, mitochondrial and chloroplastic isozymes.</text>
</comment>
<dbReference type="RefSeq" id="XP_004342483.1">
    <property type="nucleotide sequence ID" value="XM_004342434.2"/>
</dbReference>
<dbReference type="OMA" id="PTWPIHE"/>
<dbReference type="Proteomes" id="UP000008743">
    <property type="component" value="Unassembled WGS sequence"/>
</dbReference>
<dbReference type="OrthoDB" id="6752799at2759"/>
<dbReference type="CDD" id="cd00609">
    <property type="entry name" value="AAT_like"/>
    <property type="match status" value="1"/>
</dbReference>
<dbReference type="InterPro" id="IPR004839">
    <property type="entry name" value="Aminotransferase_I/II_large"/>
</dbReference>
<evidence type="ECO:0000313" key="10">
    <source>
        <dbReference type="EMBL" id="KJE98232.1"/>
    </source>
</evidence>
<comment type="similarity">
    <text evidence="2">Belongs to the class-I pyridoxal-phosphate-dependent aminotransferase family.</text>
</comment>
<dbReference type="eggNOG" id="KOG1411">
    <property type="taxonomic scope" value="Eukaryota"/>
</dbReference>
<proteinExistence type="inferred from homology"/>
<dbReference type="InParanoid" id="A0A0D2W1N0"/>
<dbReference type="FunFam" id="3.90.1150.10:FF:000001">
    <property type="entry name" value="Aspartate aminotransferase"/>
    <property type="match status" value="1"/>
</dbReference>
<keyword evidence="4 8" id="KW-0032">Aminotransferase</keyword>
<dbReference type="FunCoup" id="A0A0D2W1N0">
    <property type="interactions" value="432"/>
</dbReference>
<name>A0A0D2W1N0_CAPO3</name>
<evidence type="ECO:0000259" key="9">
    <source>
        <dbReference type="Pfam" id="PF00155"/>
    </source>
</evidence>
<sequence length="419" mass="45712">MLSQQSLRITTKIAASPARFASLWAGVPEGPADPILGLTEAWRKDPSPAKINVGVGAYRDANGKAFVLPSVRKAEAIIAGKNLDKEYASIEGHADFRSAALKFALGKDLFKDVHAATVQSISGTGALRLGGEFLRRFHRKPEVALPDRTWPTHDKILNAAGVSTSSYRYYDASTISLNFKAMVEDLTQRAPGSAVLLHACAHNPTGIDPTQAQWEELAQVFKTQKLLPFFDMAYQGFASGDPSRDAFAVRHFVQQGLHPILTQSFAKNMGLYGERVGAFTVLCETAAEASAVLSQLKLIIRPMYSSPPINGARIATHILNTPELTAEWEGELKLMSGRIIEMRETLVKELKAAGSTKNWDFITKQIGMFCYSGMTAKHVQELREKHSIYMTSDGRISMVGLTHANVGALARAMHAVTKA</sequence>
<dbReference type="STRING" id="595528.A0A0D2W1N0"/>
<keyword evidence="5 8" id="KW-0808">Transferase</keyword>
<comment type="catalytic activity">
    <reaction evidence="7 8">
        <text>L-aspartate + 2-oxoglutarate = oxaloacetate + L-glutamate</text>
        <dbReference type="Rhea" id="RHEA:21824"/>
        <dbReference type="ChEBI" id="CHEBI:16452"/>
        <dbReference type="ChEBI" id="CHEBI:16810"/>
        <dbReference type="ChEBI" id="CHEBI:29985"/>
        <dbReference type="ChEBI" id="CHEBI:29991"/>
        <dbReference type="EC" id="2.6.1.1"/>
    </reaction>
</comment>
<dbReference type="GO" id="GO:0006533">
    <property type="term" value="P:L-aspartate catabolic process"/>
    <property type="evidence" value="ECO:0007669"/>
    <property type="project" value="TreeGrafter"/>
</dbReference>
<evidence type="ECO:0000313" key="11">
    <source>
        <dbReference type="Proteomes" id="UP000008743"/>
    </source>
</evidence>
<reference evidence="11" key="1">
    <citation type="submission" date="2011-02" db="EMBL/GenBank/DDBJ databases">
        <title>The Genome Sequence of Capsaspora owczarzaki ATCC 30864.</title>
        <authorList>
            <person name="Russ C."/>
            <person name="Cuomo C."/>
            <person name="Burger G."/>
            <person name="Gray M.W."/>
            <person name="Holland P.W.H."/>
            <person name="King N."/>
            <person name="Lang F.B.F."/>
            <person name="Roger A.J."/>
            <person name="Ruiz-Trillo I."/>
            <person name="Young S.K."/>
            <person name="Zeng Q."/>
            <person name="Gargeya S."/>
            <person name="Alvarado L."/>
            <person name="Berlin A."/>
            <person name="Chapman S.B."/>
            <person name="Chen Z."/>
            <person name="Freedman E."/>
            <person name="Gellesch M."/>
            <person name="Goldberg J."/>
            <person name="Griggs A."/>
            <person name="Gujja S."/>
            <person name="Heilman E."/>
            <person name="Heiman D."/>
            <person name="Howarth C."/>
            <person name="Mehta T."/>
            <person name="Neiman D."/>
            <person name="Pearson M."/>
            <person name="Roberts A."/>
            <person name="Saif S."/>
            <person name="Shea T."/>
            <person name="Shenoy N."/>
            <person name="Sisk P."/>
            <person name="Stolte C."/>
            <person name="Sykes S."/>
            <person name="White J."/>
            <person name="Yandava C."/>
            <person name="Haas B."/>
            <person name="Nusbaum C."/>
            <person name="Birren B."/>
        </authorList>
    </citation>
    <scope>NUCLEOTIDE SEQUENCE</scope>
    <source>
        <strain evidence="11">ATCC 30864</strain>
    </source>
</reference>
<dbReference type="Gene3D" id="3.40.640.10">
    <property type="entry name" value="Type I PLP-dependent aspartate aminotransferase-like (Major domain)"/>
    <property type="match status" value="1"/>
</dbReference>
<dbReference type="PROSITE" id="PS00105">
    <property type="entry name" value="AA_TRANSFER_CLASS_1"/>
    <property type="match status" value="1"/>
</dbReference>
<keyword evidence="11" id="KW-1185">Reference proteome</keyword>
<dbReference type="EMBL" id="KE346377">
    <property type="protein sequence ID" value="KJE98232.1"/>
    <property type="molecule type" value="Genomic_DNA"/>
</dbReference>
<dbReference type="EC" id="2.6.1.1" evidence="8"/>